<dbReference type="AlphaFoldDB" id="A0A0U5FCW3"/>
<proteinExistence type="predicted"/>
<organism evidence="1 2">
    <name type="scientific">Xanthomonas citri pv. citri</name>
    <dbReference type="NCBI Taxonomy" id="611301"/>
    <lineage>
        <taxon>Bacteria</taxon>
        <taxon>Pseudomonadati</taxon>
        <taxon>Pseudomonadota</taxon>
        <taxon>Gammaproteobacteria</taxon>
        <taxon>Lysobacterales</taxon>
        <taxon>Lysobacteraceae</taxon>
        <taxon>Xanthomonas</taxon>
    </lineage>
</organism>
<keyword evidence="2" id="KW-1185">Reference proteome</keyword>
<dbReference type="Proteomes" id="UP000052230">
    <property type="component" value="Unassembled WGS sequence"/>
</dbReference>
<evidence type="ECO:0000313" key="1">
    <source>
        <dbReference type="EMBL" id="CEG14853.1"/>
    </source>
</evidence>
<comment type="caution">
    <text evidence="1">The sequence shown here is derived from an EMBL/GenBank/DDBJ whole genome shotgun (WGS) entry which is preliminary data.</text>
</comment>
<evidence type="ECO:0000313" key="2">
    <source>
        <dbReference type="Proteomes" id="UP000052230"/>
    </source>
</evidence>
<reference evidence="1 2" key="1">
    <citation type="submission" date="2014-09" db="EMBL/GenBank/DDBJ databases">
        <authorList>
            <person name="Regsiter A."/>
        </authorList>
    </citation>
    <scope>NUCLEOTIDE SEQUENCE [LARGE SCALE GENOMIC DNA]</scope>
</reference>
<accession>A0A0U5FCW3</accession>
<sequence length="26" mass="3154">MAVQFLWRLIVGFVTQDKRVVRWSFA</sequence>
<dbReference type="EMBL" id="CCXZ01000035">
    <property type="protein sequence ID" value="CEG14853.1"/>
    <property type="molecule type" value="Genomic_DNA"/>
</dbReference>
<name>A0A0U5FCW3_XANCI</name>
<gene>
    <name evidence="1" type="ORF">XAC3562_130037</name>
</gene>
<protein>
    <submittedName>
        <fullName evidence="1">Uncharacterized protein</fullName>
    </submittedName>
</protein>